<feature type="compositionally biased region" description="Polar residues" evidence="5">
    <location>
        <begin position="107"/>
        <end position="119"/>
    </location>
</feature>
<feature type="region of interest" description="Disordered" evidence="5">
    <location>
        <begin position="1"/>
        <end position="123"/>
    </location>
</feature>
<evidence type="ECO:0000256" key="5">
    <source>
        <dbReference type="SAM" id="MobiDB-lite"/>
    </source>
</evidence>
<keyword evidence="4" id="KW-0539">Nucleus</keyword>
<feature type="compositionally biased region" description="Basic and acidic residues" evidence="5">
    <location>
        <begin position="629"/>
        <end position="660"/>
    </location>
</feature>
<sequence length="685" mass="76808">MTENPVTLNDDQTGADPATPAPSPRQPAATTPPTQPLLGSLPLTPPQSPRLGSDSKASLDTAASRRSTRSHQEYLDSLQPPSELEFERLAKVQQEREQEHKRRNRHLLQQSHTIAQQSADAEHEFAEANQHHSLHNFLAHARRSSEGRAMAAAQADEETGNVQSKAAALIQRNYRGYRVRREMKGLGIDANTRWTHVIRDAQWKSMNTPRSRGDSLLSPGNTAVEADADADSAKPRSSQSAARQNWKKAAIIARRAGGDEDSDHSDDDSDSSDVETNPNMTAEQRNALRQRRASLKEKRRKHAKMMGLQYFLEMVDLKHRYGSNLRQYHEEWKRADTHENYFYWLDYGAGKNIELASCPRERLERERVRYLSREERQDYLVKVDSEGRLCWVKNGLRIDTTEEWKDSINGIVPIDDDTPAYVAQVESHSQNQDGVPRPQYHPPEHVDDDAISEANSDASESELEAARAAKYATPSLDDAKGFKKVKHVSAATIFNKLLRKSVKKNTWIFVADTSFRLYVGIKSSGAFQHSSFLQGSRISAAGLIKIKDGRLSSLSPLSGHYRPPASNFRAFVHSLKDEGVDMSHVSISKSYAVLVGLEAYIKTRRKGKEALQKMTHGKEKILDPAAAVKRKEAAKDKSKSAELERRHLEKESEAREENRAGAKFMQKLGLRSRASSVQQSSGIAS</sequence>
<keyword evidence="7" id="KW-1185">Reference proteome</keyword>
<feature type="compositionally biased region" description="Basic and acidic residues" evidence="5">
    <location>
        <begin position="85"/>
        <end position="100"/>
    </location>
</feature>
<dbReference type="RefSeq" id="XP_007833722.1">
    <property type="nucleotide sequence ID" value="XM_007835531.1"/>
</dbReference>
<evidence type="ECO:0008006" key="8">
    <source>
        <dbReference type="Google" id="ProtNLM"/>
    </source>
</evidence>
<evidence type="ECO:0000256" key="2">
    <source>
        <dbReference type="ARBA" id="ARBA00004496"/>
    </source>
</evidence>
<dbReference type="CDD" id="cd23767">
    <property type="entry name" value="IQCD"/>
    <property type="match status" value="1"/>
</dbReference>
<dbReference type="PANTHER" id="PTHR31250:SF27">
    <property type="entry name" value="IQ DOMAIN-CONTAINING PROTEIN IQM5"/>
    <property type="match status" value="1"/>
</dbReference>
<protein>
    <recommendedName>
        <fullName evidence="8">IQ domain-containing protein IQM6</fullName>
    </recommendedName>
</protein>
<dbReference type="GeneID" id="19271963"/>
<dbReference type="EMBL" id="KI912112">
    <property type="protein sequence ID" value="ETS81948.1"/>
    <property type="molecule type" value="Genomic_DNA"/>
</dbReference>
<feature type="region of interest" description="Disordered" evidence="5">
    <location>
        <begin position="627"/>
        <end position="685"/>
    </location>
</feature>
<organism evidence="6 7">
    <name type="scientific">Pestalotiopsis fici (strain W106-1 / CGMCC3.15140)</name>
    <dbReference type="NCBI Taxonomy" id="1229662"/>
    <lineage>
        <taxon>Eukaryota</taxon>
        <taxon>Fungi</taxon>
        <taxon>Dikarya</taxon>
        <taxon>Ascomycota</taxon>
        <taxon>Pezizomycotina</taxon>
        <taxon>Sordariomycetes</taxon>
        <taxon>Xylariomycetidae</taxon>
        <taxon>Amphisphaeriales</taxon>
        <taxon>Sporocadaceae</taxon>
        <taxon>Pestalotiopsis</taxon>
    </lineage>
</organism>
<dbReference type="HOGENOM" id="CLU_020021_0_0_1"/>
<dbReference type="InterPro" id="IPR044159">
    <property type="entry name" value="IQM"/>
</dbReference>
<feature type="compositionally biased region" description="Acidic residues" evidence="5">
    <location>
        <begin position="259"/>
        <end position="273"/>
    </location>
</feature>
<evidence type="ECO:0000313" key="7">
    <source>
        <dbReference type="Proteomes" id="UP000030651"/>
    </source>
</evidence>
<dbReference type="OMA" id="HEARMMG"/>
<dbReference type="PANTHER" id="PTHR31250">
    <property type="entry name" value="IQ DOMAIN-CONTAINING PROTEIN IQM3"/>
    <property type="match status" value="1"/>
</dbReference>
<dbReference type="eggNOG" id="ENOG502QRIN">
    <property type="taxonomic scope" value="Eukaryota"/>
</dbReference>
<dbReference type="InParanoid" id="W3X757"/>
<dbReference type="PROSITE" id="PS50096">
    <property type="entry name" value="IQ"/>
    <property type="match status" value="1"/>
</dbReference>
<keyword evidence="3" id="KW-0963">Cytoplasm</keyword>
<comment type="subcellular location">
    <subcellularLocation>
        <location evidence="2">Cytoplasm</location>
    </subcellularLocation>
    <subcellularLocation>
        <location evidence="1">Nucleus</location>
    </subcellularLocation>
</comment>
<dbReference type="GO" id="GO:0005634">
    <property type="term" value="C:nucleus"/>
    <property type="evidence" value="ECO:0007669"/>
    <property type="project" value="UniProtKB-SubCell"/>
</dbReference>
<dbReference type="Proteomes" id="UP000030651">
    <property type="component" value="Unassembled WGS sequence"/>
</dbReference>
<dbReference type="AlphaFoldDB" id="W3X757"/>
<feature type="region of interest" description="Disordered" evidence="5">
    <location>
        <begin position="425"/>
        <end position="463"/>
    </location>
</feature>
<name>W3X757_PESFW</name>
<dbReference type="Pfam" id="PF00612">
    <property type="entry name" value="IQ"/>
    <property type="match status" value="1"/>
</dbReference>
<evidence type="ECO:0000256" key="3">
    <source>
        <dbReference type="ARBA" id="ARBA00022490"/>
    </source>
</evidence>
<feature type="compositionally biased region" description="Polar residues" evidence="5">
    <location>
        <begin position="274"/>
        <end position="284"/>
    </location>
</feature>
<feature type="region of interest" description="Disordered" evidence="5">
    <location>
        <begin position="205"/>
        <end position="286"/>
    </location>
</feature>
<proteinExistence type="predicted"/>
<dbReference type="InterPro" id="IPR000048">
    <property type="entry name" value="IQ_motif_EF-hand-BS"/>
</dbReference>
<feature type="compositionally biased region" description="Polar residues" evidence="5">
    <location>
        <begin position="673"/>
        <end position="685"/>
    </location>
</feature>
<dbReference type="OrthoDB" id="7344096at2759"/>
<reference evidence="7" key="1">
    <citation type="journal article" date="2015" name="BMC Genomics">
        <title>Genomic and transcriptomic analysis of the endophytic fungus Pestalotiopsis fici reveals its lifestyle and high potential for synthesis of natural products.</title>
        <authorList>
            <person name="Wang X."/>
            <person name="Zhang X."/>
            <person name="Liu L."/>
            <person name="Xiang M."/>
            <person name="Wang W."/>
            <person name="Sun X."/>
            <person name="Che Y."/>
            <person name="Guo L."/>
            <person name="Liu G."/>
            <person name="Guo L."/>
            <person name="Wang C."/>
            <person name="Yin W.B."/>
            <person name="Stadler M."/>
            <person name="Zhang X."/>
            <person name="Liu X."/>
        </authorList>
    </citation>
    <scope>NUCLEOTIDE SEQUENCE [LARGE SCALE GENOMIC DNA]</scope>
    <source>
        <strain evidence="7">W106-1 / CGMCC3.15140</strain>
    </source>
</reference>
<accession>W3X757</accession>
<evidence type="ECO:0000313" key="6">
    <source>
        <dbReference type="EMBL" id="ETS81948.1"/>
    </source>
</evidence>
<evidence type="ECO:0000256" key="1">
    <source>
        <dbReference type="ARBA" id="ARBA00004123"/>
    </source>
</evidence>
<evidence type="ECO:0000256" key="4">
    <source>
        <dbReference type="ARBA" id="ARBA00023242"/>
    </source>
</evidence>
<gene>
    <name evidence="6" type="ORF">PFICI_06950</name>
</gene>
<dbReference type="SMART" id="SM00015">
    <property type="entry name" value="IQ"/>
    <property type="match status" value="1"/>
</dbReference>
<dbReference type="KEGG" id="pfy:PFICI_06950"/>
<dbReference type="GO" id="GO:0005737">
    <property type="term" value="C:cytoplasm"/>
    <property type="evidence" value="ECO:0007669"/>
    <property type="project" value="UniProtKB-SubCell"/>
</dbReference>
<feature type="compositionally biased region" description="Polar residues" evidence="5">
    <location>
        <begin position="1"/>
        <end position="12"/>
    </location>
</feature>